<sequence>MLEVQLRDAKAGFSAVVEKAAQGEPSIVTRHGEKVAVVLGYAEWRRLTGAQPSFADLLLAFPEEVEVARDPAPARNLGL</sequence>
<name>A0ABS1U751_9PROT</name>
<dbReference type="Proteomes" id="UP000660885">
    <property type="component" value="Unassembled WGS sequence"/>
</dbReference>
<comment type="caution">
    <text evidence="3">The sequence shown here is derived from an EMBL/GenBank/DDBJ whole genome shotgun (WGS) entry which is preliminary data.</text>
</comment>
<keyword evidence="4" id="KW-1185">Reference proteome</keyword>
<comment type="function">
    <text evidence="2">Antitoxin component of a type II toxin-antitoxin (TA) system.</text>
</comment>
<proteinExistence type="inferred from homology"/>
<reference evidence="3 4" key="1">
    <citation type="submission" date="2021-01" db="EMBL/GenBank/DDBJ databases">
        <title>Belnapia mucosa sp. nov. and Belnapia arida sp. nov., isolated from the Tabernas Desert (Almeria, Spain).</title>
        <authorList>
            <person name="Molina-Menor E."/>
            <person name="Vidal-Verdu A."/>
            <person name="Calonge A."/>
            <person name="Satari L."/>
            <person name="Pereto J."/>
            <person name="Porcar M."/>
        </authorList>
    </citation>
    <scope>NUCLEOTIDE SEQUENCE [LARGE SCALE GENOMIC DNA]</scope>
    <source>
        <strain evidence="3 4">T18</strain>
    </source>
</reference>
<organism evidence="3 4">
    <name type="scientific">Belnapia arida</name>
    <dbReference type="NCBI Taxonomy" id="2804533"/>
    <lineage>
        <taxon>Bacteria</taxon>
        <taxon>Pseudomonadati</taxon>
        <taxon>Pseudomonadota</taxon>
        <taxon>Alphaproteobacteria</taxon>
        <taxon>Acetobacterales</taxon>
        <taxon>Roseomonadaceae</taxon>
        <taxon>Belnapia</taxon>
    </lineage>
</organism>
<evidence type="ECO:0000256" key="2">
    <source>
        <dbReference type="RuleBase" id="RU362080"/>
    </source>
</evidence>
<dbReference type="RefSeq" id="WP_202833208.1">
    <property type="nucleotide sequence ID" value="NZ_JAETWB010000009.1"/>
</dbReference>
<dbReference type="EMBL" id="JAETWB010000009">
    <property type="protein sequence ID" value="MBL6079975.1"/>
    <property type="molecule type" value="Genomic_DNA"/>
</dbReference>
<dbReference type="InterPro" id="IPR006442">
    <property type="entry name" value="Antitoxin_Phd/YefM"/>
</dbReference>
<dbReference type="SUPFAM" id="SSF143120">
    <property type="entry name" value="YefM-like"/>
    <property type="match status" value="1"/>
</dbReference>
<dbReference type="Pfam" id="PF02604">
    <property type="entry name" value="PhdYeFM_antitox"/>
    <property type="match status" value="1"/>
</dbReference>
<accession>A0ABS1U751</accession>
<gene>
    <name evidence="3" type="ORF">JMJ56_18295</name>
</gene>
<evidence type="ECO:0000313" key="4">
    <source>
        <dbReference type="Proteomes" id="UP000660885"/>
    </source>
</evidence>
<evidence type="ECO:0000256" key="1">
    <source>
        <dbReference type="ARBA" id="ARBA00009981"/>
    </source>
</evidence>
<dbReference type="NCBIfam" id="TIGR01552">
    <property type="entry name" value="phd_fam"/>
    <property type="match status" value="1"/>
</dbReference>
<evidence type="ECO:0000313" key="3">
    <source>
        <dbReference type="EMBL" id="MBL6079975.1"/>
    </source>
</evidence>
<dbReference type="Gene3D" id="3.40.1620.10">
    <property type="entry name" value="YefM-like domain"/>
    <property type="match status" value="1"/>
</dbReference>
<comment type="similarity">
    <text evidence="1 2">Belongs to the phD/YefM antitoxin family.</text>
</comment>
<protein>
    <recommendedName>
        <fullName evidence="2">Antitoxin</fullName>
    </recommendedName>
</protein>
<dbReference type="InterPro" id="IPR036165">
    <property type="entry name" value="YefM-like_sf"/>
</dbReference>